<reference evidence="4 5" key="1">
    <citation type="submission" date="2017-06" db="EMBL/GenBank/DDBJ databases">
        <title>Investigating the central metabolism of Clostridium thermosuccinogenes.</title>
        <authorList>
            <person name="Koendjbiharie J.G."/>
            <person name="van Kranenburg R."/>
        </authorList>
    </citation>
    <scope>NUCLEOTIDE SEQUENCE [LARGE SCALE GENOMIC DNA]</scope>
    <source>
        <strain evidence="4 5">DSM 5806</strain>
    </source>
</reference>
<feature type="domain" description="CRM" evidence="3">
    <location>
        <begin position="1"/>
        <end position="96"/>
    </location>
</feature>
<evidence type="ECO:0000256" key="1">
    <source>
        <dbReference type="ARBA" id="ARBA00022884"/>
    </source>
</evidence>
<dbReference type="PROSITE" id="PS51295">
    <property type="entry name" value="CRM"/>
    <property type="match status" value="1"/>
</dbReference>
<proteinExistence type="predicted"/>
<protein>
    <submittedName>
        <fullName evidence="4">RNA-binding protein</fullName>
    </submittedName>
</protein>
<dbReference type="NCBIfam" id="TIGR00253">
    <property type="entry name" value="RNA_bind_YhbY"/>
    <property type="match status" value="1"/>
</dbReference>
<name>A0A2K2FFB2_9CLOT</name>
<dbReference type="SUPFAM" id="SSF75471">
    <property type="entry name" value="YhbY-like"/>
    <property type="match status" value="1"/>
</dbReference>
<evidence type="ECO:0000313" key="5">
    <source>
        <dbReference type="Proteomes" id="UP000236151"/>
    </source>
</evidence>
<dbReference type="PANTHER" id="PTHR40065:SF3">
    <property type="entry name" value="RNA-BINDING PROTEIN YHBY"/>
    <property type="match status" value="1"/>
</dbReference>
<dbReference type="InterPro" id="IPR001890">
    <property type="entry name" value="RNA-binding_CRM"/>
</dbReference>
<gene>
    <name evidence="4" type="ORF">CDQ84_08555</name>
</gene>
<dbReference type="InterPro" id="IPR051925">
    <property type="entry name" value="RNA-binding_domain"/>
</dbReference>
<accession>A0A2K2FFB2</accession>
<dbReference type="AlphaFoldDB" id="A0A2K2FFB2"/>
<sequence>MITSKQRSYLRGLANNIEPIFQIGKGGITENVVKQFDEALEARELVKANVLKNAMAETRDICEEIAELTGSEIVQVIGSKFVLYRESKKNKVIELP</sequence>
<dbReference type="KEGG" id="cthd:CDO33_14850"/>
<dbReference type="Pfam" id="PF01985">
    <property type="entry name" value="CRS1_YhbY"/>
    <property type="match status" value="1"/>
</dbReference>
<dbReference type="PANTHER" id="PTHR40065">
    <property type="entry name" value="RNA-BINDING PROTEIN YHBY"/>
    <property type="match status" value="1"/>
</dbReference>
<dbReference type="EMBL" id="NIOJ01000018">
    <property type="protein sequence ID" value="PNT99502.1"/>
    <property type="molecule type" value="Genomic_DNA"/>
</dbReference>
<dbReference type="GO" id="GO:0003723">
    <property type="term" value="F:RNA binding"/>
    <property type="evidence" value="ECO:0007669"/>
    <property type="project" value="UniProtKB-UniRule"/>
</dbReference>
<keyword evidence="1 2" id="KW-0694">RNA-binding</keyword>
<dbReference type="InterPro" id="IPR035920">
    <property type="entry name" value="YhbY-like_sf"/>
</dbReference>
<evidence type="ECO:0000259" key="3">
    <source>
        <dbReference type="PROSITE" id="PS51295"/>
    </source>
</evidence>
<evidence type="ECO:0000256" key="2">
    <source>
        <dbReference type="PROSITE-ProRule" id="PRU00626"/>
    </source>
</evidence>
<dbReference type="Proteomes" id="UP000236151">
    <property type="component" value="Unassembled WGS sequence"/>
</dbReference>
<dbReference type="OrthoDB" id="9797519at2"/>
<dbReference type="Gene3D" id="3.30.110.60">
    <property type="entry name" value="YhbY-like"/>
    <property type="match status" value="1"/>
</dbReference>
<keyword evidence="5" id="KW-1185">Reference proteome</keyword>
<dbReference type="InterPro" id="IPR017924">
    <property type="entry name" value="RNA-binding_YhbY"/>
</dbReference>
<dbReference type="SMART" id="SM01103">
    <property type="entry name" value="CRS1_YhbY"/>
    <property type="match status" value="1"/>
</dbReference>
<comment type="caution">
    <text evidence="4">The sequence shown here is derived from an EMBL/GenBank/DDBJ whole genome shotgun (WGS) entry which is preliminary data.</text>
</comment>
<dbReference type="RefSeq" id="WP_103081317.1">
    <property type="nucleotide sequence ID" value="NZ_CP021850.1"/>
</dbReference>
<organism evidence="4 5">
    <name type="scientific">Clostridium thermosuccinogenes</name>
    <dbReference type="NCBI Taxonomy" id="84032"/>
    <lineage>
        <taxon>Bacteria</taxon>
        <taxon>Bacillati</taxon>
        <taxon>Bacillota</taxon>
        <taxon>Clostridia</taxon>
        <taxon>Eubacteriales</taxon>
        <taxon>Clostridiaceae</taxon>
        <taxon>Clostridium</taxon>
    </lineage>
</organism>
<evidence type="ECO:0000313" key="4">
    <source>
        <dbReference type="EMBL" id="PNT99502.1"/>
    </source>
</evidence>